<sequence length="57" mass="5977">MSDTVETAAAAGITAIIQPGGSIKDQDSIDKANEYGIAMVFTGYDGINDRNRATNLN</sequence>
<dbReference type="GO" id="GO:0003824">
    <property type="term" value="F:catalytic activity"/>
    <property type="evidence" value="ECO:0007669"/>
    <property type="project" value="InterPro"/>
</dbReference>
<dbReference type="InterPro" id="IPR016193">
    <property type="entry name" value="Cytidine_deaminase-like"/>
</dbReference>
<dbReference type="GO" id="GO:0006139">
    <property type="term" value="P:nucleobase-containing compound metabolic process"/>
    <property type="evidence" value="ECO:0007669"/>
    <property type="project" value="UniProtKB-ARBA"/>
</dbReference>
<evidence type="ECO:0000313" key="1">
    <source>
        <dbReference type="EMBL" id="PKC50984.1"/>
    </source>
</evidence>
<organism evidence="1 2">
    <name type="scientific">Rhizophagus irregularis</name>
    <dbReference type="NCBI Taxonomy" id="588596"/>
    <lineage>
        <taxon>Eukaryota</taxon>
        <taxon>Fungi</taxon>
        <taxon>Fungi incertae sedis</taxon>
        <taxon>Mucoromycota</taxon>
        <taxon>Glomeromycotina</taxon>
        <taxon>Glomeromycetes</taxon>
        <taxon>Glomerales</taxon>
        <taxon>Glomeraceae</taxon>
        <taxon>Rhizophagus</taxon>
    </lineage>
</organism>
<dbReference type="Gene3D" id="3.40.140.20">
    <property type="match status" value="1"/>
</dbReference>
<dbReference type="SUPFAM" id="SSF53927">
    <property type="entry name" value="Cytidine deaminase-like"/>
    <property type="match status" value="1"/>
</dbReference>
<dbReference type="AlphaFoldDB" id="A0A2N0QIV6"/>
<gene>
    <name evidence="1" type="ORF">RhiirA1_484839</name>
</gene>
<evidence type="ECO:0000313" key="2">
    <source>
        <dbReference type="Proteomes" id="UP000232688"/>
    </source>
</evidence>
<reference evidence="1 2" key="1">
    <citation type="submission" date="2017-10" db="EMBL/GenBank/DDBJ databases">
        <title>Extensive intraspecific genome diversity in a model arbuscular mycorrhizal fungus.</title>
        <authorList>
            <person name="Chen E.C.H."/>
            <person name="Morin E."/>
            <person name="Baudet D."/>
            <person name="Noel J."/>
            <person name="Ndikumana S."/>
            <person name="Charron P."/>
            <person name="St-Onge C."/>
            <person name="Giorgi J."/>
            <person name="Grigoriev I.V."/>
            <person name="Roux C."/>
            <person name="Martin F.M."/>
            <person name="Corradi N."/>
        </authorList>
    </citation>
    <scope>NUCLEOTIDE SEQUENCE [LARGE SCALE GENOMIC DNA]</scope>
    <source>
        <strain evidence="1 2">A1</strain>
    </source>
</reference>
<dbReference type="EMBL" id="LLXH01008602">
    <property type="protein sequence ID" value="PKC50984.1"/>
    <property type="molecule type" value="Genomic_DNA"/>
</dbReference>
<comment type="caution">
    <text evidence="1">The sequence shown here is derived from an EMBL/GenBank/DDBJ whole genome shotgun (WGS) entry which is preliminary data.</text>
</comment>
<protein>
    <submittedName>
        <fullName evidence="1">Uncharacterized protein</fullName>
    </submittedName>
</protein>
<accession>A0A2N0QIV6</accession>
<reference evidence="1 2" key="2">
    <citation type="submission" date="2017-10" db="EMBL/GenBank/DDBJ databases">
        <title>Genome analyses suggest a sexual origin of heterokaryosis in a supposedly ancient asexual fungus.</title>
        <authorList>
            <person name="Corradi N."/>
            <person name="Sedzielewska K."/>
            <person name="Noel J."/>
            <person name="Charron P."/>
            <person name="Farinelli L."/>
            <person name="Marton T."/>
            <person name="Kruger M."/>
            <person name="Pelin A."/>
            <person name="Brachmann A."/>
            <person name="Corradi N."/>
        </authorList>
    </citation>
    <scope>NUCLEOTIDE SEQUENCE [LARGE SCALE GENOMIC DNA]</scope>
    <source>
        <strain evidence="1 2">A1</strain>
    </source>
</reference>
<dbReference type="VEuPathDB" id="FungiDB:RhiirA1_484839"/>
<dbReference type="InterPro" id="IPR024051">
    <property type="entry name" value="AICAR_Tfase_dup_dom_sf"/>
</dbReference>
<dbReference type="Proteomes" id="UP000232688">
    <property type="component" value="Unassembled WGS sequence"/>
</dbReference>
<proteinExistence type="predicted"/>
<name>A0A2N0QIV6_9GLOM</name>